<feature type="compositionally biased region" description="Basic and acidic residues" evidence="1">
    <location>
        <begin position="821"/>
        <end position="832"/>
    </location>
</feature>
<accession>A0ABP8QZJ2</accession>
<proteinExistence type="predicted"/>
<organism evidence="2 3">
    <name type="scientific">Actinoallomurus oryzae</name>
    <dbReference type="NCBI Taxonomy" id="502180"/>
    <lineage>
        <taxon>Bacteria</taxon>
        <taxon>Bacillati</taxon>
        <taxon>Actinomycetota</taxon>
        <taxon>Actinomycetes</taxon>
        <taxon>Streptosporangiales</taxon>
        <taxon>Thermomonosporaceae</taxon>
        <taxon>Actinoallomurus</taxon>
    </lineage>
</organism>
<keyword evidence="3" id="KW-1185">Reference proteome</keyword>
<gene>
    <name evidence="2" type="ORF">GCM10023191_082090</name>
</gene>
<evidence type="ECO:0000313" key="3">
    <source>
        <dbReference type="Proteomes" id="UP001500503"/>
    </source>
</evidence>
<evidence type="ECO:0000313" key="2">
    <source>
        <dbReference type="EMBL" id="GAA4514070.1"/>
    </source>
</evidence>
<dbReference type="Proteomes" id="UP001500503">
    <property type="component" value="Unassembled WGS sequence"/>
</dbReference>
<feature type="compositionally biased region" description="Gly residues" evidence="1">
    <location>
        <begin position="834"/>
        <end position="849"/>
    </location>
</feature>
<dbReference type="InterPro" id="IPR007555">
    <property type="entry name" value="DUF499"/>
</dbReference>
<comment type="caution">
    <text evidence="2">The sequence shown here is derived from an EMBL/GenBank/DDBJ whole genome shotgun (WGS) entry which is preliminary data.</text>
</comment>
<dbReference type="EMBL" id="BAABHF010000048">
    <property type="protein sequence ID" value="GAA4514070.1"/>
    <property type="molecule type" value="Genomic_DNA"/>
</dbReference>
<dbReference type="RefSeq" id="WP_345473357.1">
    <property type="nucleotide sequence ID" value="NZ_BAABHF010000048.1"/>
</dbReference>
<evidence type="ECO:0000256" key="1">
    <source>
        <dbReference type="SAM" id="MobiDB-lite"/>
    </source>
</evidence>
<protein>
    <submittedName>
        <fullName evidence="2">DUF499 domain-containing protein</fullName>
    </submittedName>
</protein>
<name>A0ABP8QZJ2_9ACTN</name>
<dbReference type="Pfam" id="PF04465">
    <property type="entry name" value="DUF499"/>
    <property type="match status" value="1"/>
</dbReference>
<reference evidence="3" key="1">
    <citation type="journal article" date="2019" name="Int. J. Syst. Evol. Microbiol.">
        <title>The Global Catalogue of Microorganisms (GCM) 10K type strain sequencing project: providing services to taxonomists for standard genome sequencing and annotation.</title>
        <authorList>
            <consortium name="The Broad Institute Genomics Platform"/>
            <consortium name="The Broad Institute Genome Sequencing Center for Infectious Disease"/>
            <person name="Wu L."/>
            <person name="Ma J."/>
        </authorList>
    </citation>
    <scope>NUCLEOTIDE SEQUENCE [LARGE SCALE GENOMIC DNA]</scope>
    <source>
        <strain evidence="3">JCM 17933</strain>
    </source>
</reference>
<feature type="region of interest" description="Disordered" evidence="1">
    <location>
        <begin position="821"/>
        <end position="867"/>
    </location>
</feature>
<sequence>MALLKSWLDVAKPHQDIADGSFDESLFAADLGLVARGKGPEDYRDPALFASKTFLTANLREALVEIGNRLAGDISATSVHRMQTEFGGGKTHTLLAAYHLFGSPDEVAHTKLARDLAKLLKGGALPKAKVVVLDGAAMRVDPEPMPDGTVVHTFLGHLAWQLGGPDGYAIVQSQDEGRRGTSTAQLVDLMERYAPCLILMDETLEYLSKALAVRTHEGSLAATTLTVIKELVTAVPSVAGACLLATLTASNREDYASVADEDMQDRLSRVVGRTESIVTPVEGDDIFPILHTRLFETVGDPKARRAVADAYGAYYVQLGDVLPATFRDGGYRDRIEAAYPFHPELIDILTNRWGSLSGFQRTRGALRTLAHTVKSLTQAQHQAPLIHPGDVPLHDAGVRAEVIRFAGESYKAALNADIIRNDSHAVQEDQRRGGEVSSNRLTVGLATTAFLNSFGPERVVGASAHQMLVGAGRPGLSRGIIEDVRDAFKNAAWYMRYEGGRYRFTTEPNLNKVIVEREGAIAEESITELLNTALAAVAPGRRPWRVELHVDDSTAVPDESRLVLGVLDYRHVIGVGATDATRDHARTVLTRRGPSGRTNKNAIVLIAADDGALSKARATARRLAAMSDLKDDKHRLKRFNEEQREDLFARITSHESRLPAQLVMAYRHLLVLESDTNGNGGTVVDLIDLGPAKVNDTITGRVTDHLQSTDQLLDALAPAAVLSARFDLLPAGQDAVEIAHLLNAFHRYPRLPKIASAEVLRNCLINGVQQKVFALASGSAWDASDSVIRFGTSVESGEIEFQEGTWLVRAAAAQDLLSHRVPEPEKPSHERPAPGGGEQSPGTGDGSTGDPGAKPTPPAIPSSPTHLTVRVSGVPADKARDVLKVAVLPFAADGAHVAIDFTITADAESGIPSQTLDLVVKEGLRQIGVEHDVTAE</sequence>